<dbReference type="EMBL" id="PCSK01000026">
    <property type="protein sequence ID" value="PIP46167.1"/>
    <property type="molecule type" value="Genomic_DNA"/>
</dbReference>
<feature type="domain" description="Type II secretion system protein GspF" evidence="10">
    <location>
        <begin position="271"/>
        <end position="335"/>
    </location>
</feature>
<dbReference type="PANTHER" id="PTHR30012">
    <property type="entry name" value="GENERAL SECRETION PATHWAY PROTEIN"/>
    <property type="match status" value="1"/>
</dbReference>
<keyword evidence="6 9" id="KW-1133">Transmembrane helix</keyword>
<protein>
    <recommendedName>
        <fullName evidence="10">Type II secretion system protein GspF domain-containing protein</fullName>
    </recommendedName>
</protein>
<keyword evidence="5 8" id="KW-0812">Transmembrane</keyword>
<name>A0A2H0AL96_9BACT</name>
<dbReference type="Proteomes" id="UP000230007">
    <property type="component" value="Unassembled WGS sequence"/>
</dbReference>
<evidence type="ECO:0000259" key="10">
    <source>
        <dbReference type="Pfam" id="PF00482"/>
    </source>
</evidence>
<dbReference type="GO" id="GO:0009306">
    <property type="term" value="P:protein secretion"/>
    <property type="evidence" value="ECO:0007669"/>
    <property type="project" value="InterPro"/>
</dbReference>
<keyword evidence="7 9" id="KW-0472">Membrane</keyword>
<keyword evidence="4" id="KW-1003">Cell membrane</keyword>
<dbReference type="InterPro" id="IPR001992">
    <property type="entry name" value="T2SS_GspF/T4SS_PilC_CS"/>
</dbReference>
<dbReference type="InterPro" id="IPR018076">
    <property type="entry name" value="T2SS_GspF_dom"/>
</dbReference>
<comment type="caution">
    <text evidence="11">The sequence shown here is derived from an EMBL/GenBank/DDBJ whole genome shotgun (WGS) entry which is preliminary data.</text>
</comment>
<evidence type="ECO:0000256" key="3">
    <source>
        <dbReference type="ARBA" id="ARBA00022448"/>
    </source>
</evidence>
<gene>
    <name evidence="11" type="ORF">COX15_01335</name>
</gene>
<evidence type="ECO:0000256" key="6">
    <source>
        <dbReference type="ARBA" id="ARBA00022989"/>
    </source>
</evidence>
<sequence>MKFIYEASDENGVIVTGEFEANGKAEVVRHLEGRKLIPVNIREFGESKVGLLSASFFERVTALDRIMMVRNLSAAIKAGLSIIEALDIMIADTQKKVLKSILISAKSNLENGQPLWRTFESYGNLFPIVFVGMVKAGESSGELDKTLDELSDHLAREHTLAGRVKSAMMYPLMLLGAAFGVVILLLIFVLPRLSRTFQASDVELPFITTLLINISAAITSNWILDGAIIFFFLWSFFYFRKTPRGRRFINWTLFRVPIAKELVKKVALIRFTRTLSSLLRSGTPMLEALNLSSDSVSNEMYKKVIVESIQKVKSGVPLSSSLEAYPSLFPRFLVGL</sequence>
<dbReference type="GO" id="GO:0005886">
    <property type="term" value="C:plasma membrane"/>
    <property type="evidence" value="ECO:0007669"/>
    <property type="project" value="UniProtKB-SubCell"/>
</dbReference>
<dbReference type="PRINTS" id="PR00812">
    <property type="entry name" value="BCTERIALGSPF"/>
</dbReference>
<evidence type="ECO:0000256" key="8">
    <source>
        <dbReference type="RuleBase" id="RU003923"/>
    </source>
</evidence>
<comment type="subcellular location">
    <subcellularLocation>
        <location evidence="1 8">Cell membrane</location>
        <topology evidence="1 8">Multi-pass membrane protein</topology>
    </subcellularLocation>
</comment>
<evidence type="ECO:0000256" key="5">
    <source>
        <dbReference type="ARBA" id="ARBA00022692"/>
    </source>
</evidence>
<evidence type="ECO:0000256" key="1">
    <source>
        <dbReference type="ARBA" id="ARBA00004651"/>
    </source>
</evidence>
<feature type="domain" description="Type II secretion system protein GspF" evidence="10">
    <location>
        <begin position="69"/>
        <end position="191"/>
    </location>
</feature>
<dbReference type="PANTHER" id="PTHR30012:SF0">
    <property type="entry name" value="TYPE II SECRETION SYSTEM PROTEIN F-RELATED"/>
    <property type="match status" value="1"/>
</dbReference>
<dbReference type="Pfam" id="PF00482">
    <property type="entry name" value="T2SSF"/>
    <property type="match status" value="2"/>
</dbReference>
<evidence type="ECO:0000313" key="12">
    <source>
        <dbReference type="Proteomes" id="UP000230007"/>
    </source>
</evidence>
<evidence type="ECO:0000256" key="9">
    <source>
        <dbReference type="SAM" id="Phobius"/>
    </source>
</evidence>
<comment type="similarity">
    <text evidence="2 8">Belongs to the GSP F family.</text>
</comment>
<dbReference type="AlphaFoldDB" id="A0A2H0AL96"/>
<feature type="transmembrane region" description="Helical" evidence="9">
    <location>
        <begin position="210"/>
        <end position="239"/>
    </location>
</feature>
<evidence type="ECO:0000256" key="2">
    <source>
        <dbReference type="ARBA" id="ARBA00005745"/>
    </source>
</evidence>
<dbReference type="InterPro" id="IPR003004">
    <property type="entry name" value="GspF/PilC"/>
</dbReference>
<dbReference type="PROSITE" id="PS00874">
    <property type="entry name" value="T2SP_F"/>
    <property type="match status" value="1"/>
</dbReference>
<proteinExistence type="inferred from homology"/>
<evidence type="ECO:0000256" key="7">
    <source>
        <dbReference type="ARBA" id="ARBA00023136"/>
    </source>
</evidence>
<evidence type="ECO:0000256" key="4">
    <source>
        <dbReference type="ARBA" id="ARBA00022475"/>
    </source>
</evidence>
<dbReference type="Gene3D" id="1.20.81.30">
    <property type="entry name" value="Type II secretion system (T2SS), domain F"/>
    <property type="match status" value="2"/>
</dbReference>
<feature type="transmembrane region" description="Helical" evidence="9">
    <location>
        <begin position="172"/>
        <end position="190"/>
    </location>
</feature>
<dbReference type="InterPro" id="IPR042094">
    <property type="entry name" value="T2SS_GspF_sf"/>
</dbReference>
<reference evidence="11 12" key="1">
    <citation type="submission" date="2017-09" db="EMBL/GenBank/DDBJ databases">
        <title>Depth-based differentiation of microbial function through sediment-hosted aquifers and enrichment of novel symbionts in the deep terrestrial subsurface.</title>
        <authorList>
            <person name="Probst A.J."/>
            <person name="Ladd B."/>
            <person name="Jarett J.K."/>
            <person name="Geller-Mcgrath D.E."/>
            <person name="Sieber C.M."/>
            <person name="Emerson J.B."/>
            <person name="Anantharaman K."/>
            <person name="Thomas B.C."/>
            <person name="Malmstrom R."/>
            <person name="Stieglmeier M."/>
            <person name="Klingl A."/>
            <person name="Woyke T."/>
            <person name="Ryan C.M."/>
            <person name="Banfield J.F."/>
        </authorList>
    </citation>
    <scope>NUCLEOTIDE SEQUENCE [LARGE SCALE GENOMIC DNA]</scope>
    <source>
        <strain evidence="11">CG23_combo_of_CG06-09_8_20_14_all_42_19</strain>
    </source>
</reference>
<feature type="non-terminal residue" evidence="11">
    <location>
        <position position="336"/>
    </location>
</feature>
<organism evidence="11 12">
    <name type="scientific">Candidatus Colwellbacteria bacterium CG23_combo_of_CG06-09_8_20_14_all_42_19</name>
    <dbReference type="NCBI Taxonomy" id="1974541"/>
    <lineage>
        <taxon>Bacteria</taxon>
        <taxon>Candidatus Colwelliibacteriota</taxon>
    </lineage>
</organism>
<evidence type="ECO:0000313" key="11">
    <source>
        <dbReference type="EMBL" id="PIP46167.1"/>
    </source>
</evidence>
<accession>A0A2H0AL96</accession>
<keyword evidence="3 8" id="KW-0813">Transport</keyword>